<evidence type="ECO:0000256" key="4">
    <source>
        <dbReference type="SAM" id="SignalP"/>
    </source>
</evidence>
<dbReference type="Gene3D" id="3.40.50.2300">
    <property type="match status" value="2"/>
</dbReference>
<evidence type="ECO:0000313" key="7">
    <source>
        <dbReference type="Proteomes" id="UP000660611"/>
    </source>
</evidence>
<dbReference type="InterPro" id="IPR025997">
    <property type="entry name" value="SBP_2_dom"/>
</dbReference>
<dbReference type="AlphaFoldDB" id="A0A919PPP1"/>
<sequence>MDRVPRLAAVLAVALALPLAGCGDSGGGSDNAAGGGAIKVGLITKFPVDFYDTMVDAVKQYDAAHADVEVVYGQGKSGTDDEGEIAIIENMITQGVKAIAITPTSPNVQGALDKAVKAGIKVVLIDNDIPGWSGKSSVVATDNLAGGKLAGQWLAKQLPAGSTIAILQGRLGNPSLDDRVKGLKEGLAGAAKVVAEPATDCDETKGLNAAQDILTANPDVAAIYGACGPPITGALQAVKAAGKKPVVVGFDASPDEIKAIEAGTQAASVAQFPAKMGSLGIETAVAAARGETVKAAVDTGTEMVTKDNVAKFK</sequence>
<dbReference type="Pfam" id="PF13407">
    <property type="entry name" value="Peripla_BP_4"/>
    <property type="match status" value="1"/>
</dbReference>
<feature type="domain" description="Periplasmic binding protein" evidence="5">
    <location>
        <begin position="47"/>
        <end position="291"/>
    </location>
</feature>
<dbReference type="GO" id="GO:0030246">
    <property type="term" value="F:carbohydrate binding"/>
    <property type="evidence" value="ECO:0007669"/>
    <property type="project" value="UniProtKB-ARBA"/>
</dbReference>
<evidence type="ECO:0000256" key="1">
    <source>
        <dbReference type="ARBA" id="ARBA00004196"/>
    </source>
</evidence>
<feature type="chain" id="PRO_5038425606" description="Periplasmic binding protein domain-containing protein" evidence="4">
    <location>
        <begin position="23"/>
        <end position="313"/>
    </location>
</feature>
<keyword evidence="3 4" id="KW-0732">Signal</keyword>
<accession>A0A919PPP1</accession>
<dbReference type="GO" id="GO:0030313">
    <property type="term" value="C:cell envelope"/>
    <property type="evidence" value="ECO:0007669"/>
    <property type="project" value="UniProtKB-SubCell"/>
</dbReference>
<dbReference type="SUPFAM" id="SSF53822">
    <property type="entry name" value="Periplasmic binding protein-like I"/>
    <property type="match status" value="1"/>
</dbReference>
<gene>
    <name evidence="6" type="ORF">Dsi01nite_051020</name>
</gene>
<name>A0A919PPP1_9ACTN</name>
<evidence type="ECO:0000256" key="2">
    <source>
        <dbReference type="ARBA" id="ARBA00007639"/>
    </source>
</evidence>
<dbReference type="Proteomes" id="UP000660611">
    <property type="component" value="Unassembled WGS sequence"/>
</dbReference>
<comment type="caution">
    <text evidence="6">The sequence shown here is derived from an EMBL/GenBank/DDBJ whole genome shotgun (WGS) entry which is preliminary data.</text>
</comment>
<reference evidence="6" key="1">
    <citation type="submission" date="2021-01" db="EMBL/GenBank/DDBJ databases">
        <title>Whole genome shotgun sequence of Dactylosporangium siamense NBRC 106093.</title>
        <authorList>
            <person name="Komaki H."/>
            <person name="Tamura T."/>
        </authorList>
    </citation>
    <scope>NUCLEOTIDE SEQUENCE</scope>
    <source>
        <strain evidence="6">NBRC 106093</strain>
    </source>
</reference>
<protein>
    <recommendedName>
        <fullName evidence="5">Periplasmic binding protein domain-containing protein</fullName>
    </recommendedName>
</protein>
<dbReference type="PANTHER" id="PTHR46847:SF1">
    <property type="entry name" value="D-ALLOSE-BINDING PERIPLASMIC PROTEIN-RELATED"/>
    <property type="match status" value="1"/>
</dbReference>
<dbReference type="EMBL" id="BONQ01000081">
    <property type="protein sequence ID" value="GIG47061.1"/>
    <property type="molecule type" value="Genomic_DNA"/>
</dbReference>
<keyword evidence="7" id="KW-1185">Reference proteome</keyword>
<dbReference type="RefSeq" id="WP_203848806.1">
    <property type="nucleotide sequence ID" value="NZ_BAAAVW010000017.1"/>
</dbReference>
<dbReference type="PANTHER" id="PTHR46847">
    <property type="entry name" value="D-ALLOSE-BINDING PERIPLASMIC PROTEIN-RELATED"/>
    <property type="match status" value="1"/>
</dbReference>
<feature type="signal peptide" evidence="4">
    <location>
        <begin position="1"/>
        <end position="22"/>
    </location>
</feature>
<evidence type="ECO:0000259" key="5">
    <source>
        <dbReference type="Pfam" id="PF13407"/>
    </source>
</evidence>
<evidence type="ECO:0000256" key="3">
    <source>
        <dbReference type="ARBA" id="ARBA00022729"/>
    </source>
</evidence>
<comment type="subcellular location">
    <subcellularLocation>
        <location evidence="1">Cell envelope</location>
    </subcellularLocation>
</comment>
<dbReference type="CDD" id="cd01536">
    <property type="entry name" value="PBP1_ABC_sugar_binding-like"/>
    <property type="match status" value="1"/>
</dbReference>
<organism evidence="6 7">
    <name type="scientific">Dactylosporangium siamense</name>
    <dbReference type="NCBI Taxonomy" id="685454"/>
    <lineage>
        <taxon>Bacteria</taxon>
        <taxon>Bacillati</taxon>
        <taxon>Actinomycetota</taxon>
        <taxon>Actinomycetes</taxon>
        <taxon>Micromonosporales</taxon>
        <taxon>Micromonosporaceae</taxon>
        <taxon>Dactylosporangium</taxon>
    </lineage>
</organism>
<evidence type="ECO:0000313" key="6">
    <source>
        <dbReference type="EMBL" id="GIG47061.1"/>
    </source>
</evidence>
<dbReference type="InterPro" id="IPR028082">
    <property type="entry name" value="Peripla_BP_I"/>
</dbReference>
<comment type="similarity">
    <text evidence="2">Belongs to the bacterial solute-binding protein 2 family.</text>
</comment>
<proteinExistence type="inferred from homology"/>